<sequence>PLIVSTFVADDTILMGNFSFVTIANWIGSTLDVDTTTYRSSLTTVFRNYHYLDIVQKHPESVIQLKVKA</sequence>
<accession>A0A626M5H3</accession>
<organism evidence="1">
    <name type="scientific">Salmonella muenchen</name>
    <dbReference type="NCBI Taxonomy" id="596"/>
    <lineage>
        <taxon>Bacteria</taxon>
        <taxon>Pseudomonadati</taxon>
        <taxon>Pseudomonadota</taxon>
        <taxon>Gammaproteobacteria</taxon>
        <taxon>Enterobacterales</taxon>
        <taxon>Enterobacteriaceae</taxon>
        <taxon>Salmonella</taxon>
    </lineage>
</organism>
<gene>
    <name evidence="1" type="ORF">F9G82_24505</name>
</gene>
<evidence type="ECO:0000313" key="1">
    <source>
        <dbReference type="EMBL" id="EDB0373019.1"/>
    </source>
</evidence>
<name>A0A626M5H3_SALMU</name>
<dbReference type="EMBL" id="AALMBH010000053">
    <property type="protein sequence ID" value="EDB0373019.1"/>
    <property type="molecule type" value="Genomic_DNA"/>
</dbReference>
<feature type="non-terminal residue" evidence="1">
    <location>
        <position position="1"/>
    </location>
</feature>
<reference evidence="1" key="1">
    <citation type="submission" date="2019-10" db="EMBL/GenBank/DDBJ databases">
        <authorList>
            <person name="Ashton P.M."/>
            <person name="Dallman T."/>
            <person name="Nair S."/>
            <person name="De Pinna E."/>
            <person name="Peters T."/>
            <person name="Grant K."/>
        </authorList>
    </citation>
    <scope>NUCLEOTIDE SEQUENCE</scope>
    <source>
        <strain evidence="1">808171</strain>
    </source>
</reference>
<dbReference type="AlphaFoldDB" id="A0A626M5H3"/>
<protein>
    <submittedName>
        <fullName evidence="1">Phage major capsid protein</fullName>
    </submittedName>
</protein>
<dbReference type="SUPFAM" id="SSF56563">
    <property type="entry name" value="Major capsid protein gp5"/>
    <property type="match status" value="1"/>
</dbReference>
<proteinExistence type="predicted"/>
<comment type="caution">
    <text evidence="1">The sequence shown here is derived from an EMBL/GenBank/DDBJ whole genome shotgun (WGS) entry which is preliminary data.</text>
</comment>